<dbReference type="EMBL" id="JBGMEH010000006">
    <property type="protein sequence ID" value="MFO3716087.1"/>
    <property type="molecule type" value="Genomic_DNA"/>
</dbReference>
<dbReference type="Proteomes" id="UP001638015">
    <property type="component" value="Unassembled WGS sequence"/>
</dbReference>
<keyword evidence="2" id="KW-1185">Reference proteome</keyword>
<reference evidence="1 2" key="1">
    <citation type="journal article" date="2025" name="Anaerobe">
        <title>Description of Anaerococcus kampingiae sp. nov., Anaerococcus groningensis sp. nov., Anaerococcus martiniensis sp. nov., and Anaerococcus cruorum sp. nov., isolated from human clinical specimens.</title>
        <authorList>
            <person name="Boiten K.E."/>
            <person name="Meijer J."/>
            <person name="van Wezel E.M."/>
            <person name="Veloo A.C.M."/>
        </authorList>
    </citation>
    <scope>NUCLEOTIDE SEQUENCE [LARGE SCALE GENOMIC DNA]</scope>
    <source>
        <strain evidence="1 2">ENR1039</strain>
    </source>
</reference>
<evidence type="ECO:0000313" key="2">
    <source>
        <dbReference type="Proteomes" id="UP001638015"/>
    </source>
</evidence>
<dbReference type="RefSeq" id="WP_410032821.1">
    <property type="nucleotide sequence ID" value="NZ_JBGMEH010000006.1"/>
</dbReference>
<evidence type="ECO:0000313" key="1">
    <source>
        <dbReference type="EMBL" id="MFO3716087.1"/>
    </source>
</evidence>
<organism evidence="1 2">
    <name type="scientific">Anaerococcus cruorum</name>
    <dbReference type="NCBI Taxonomy" id="3115617"/>
    <lineage>
        <taxon>Bacteria</taxon>
        <taxon>Bacillati</taxon>
        <taxon>Bacillota</taxon>
        <taxon>Tissierellia</taxon>
        <taxon>Tissierellales</taxon>
        <taxon>Peptoniphilaceae</taxon>
        <taxon>Anaerococcus</taxon>
    </lineage>
</organism>
<protein>
    <submittedName>
        <fullName evidence="1">Uncharacterized protein</fullName>
    </submittedName>
</protein>
<comment type="caution">
    <text evidence="1">The sequence shown here is derived from an EMBL/GenBank/DDBJ whole genome shotgun (WGS) entry which is preliminary data.</text>
</comment>
<accession>A0ABW9MW71</accession>
<gene>
    <name evidence="1" type="ORF">ACCQ40_04710</name>
</gene>
<name>A0ABW9MW71_9FIRM</name>
<proteinExistence type="predicted"/>
<sequence>MPIKVRNGDFIDNLKLASDELDKSEQELRVLAQQGKLTFATAIRNEKDSGWKYYTDVQWLKKVKAGEAPKFRA</sequence>